<dbReference type="AlphaFoldDB" id="A0A830H8F2"/>
<dbReference type="SUPFAM" id="SSF102588">
    <property type="entry name" value="LmbE-like"/>
    <property type="match status" value="1"/>
</dbReference>
<dbReference type="InterPro" id="IPR003737">
    <property type="entry name" value="GlcNAc_PI_deacetylase-related"/>
</dbReference>
<evidence type="ECO:0000256" key="1">
    <source>
        <dbReference type="ARBA" id="ARBA00006066"/>
    </source>
</evidence>
<evidence type="ECO:0000313" key="4">
    <source>
        <dbReference type="Proteomes" id="UP000660262"/>
    </source>
</evidence>
<proteinExistence type="inferred from homology"/>
<dbReference type="Pfam" id="PF02585">
    <property type="entry name" value="PIG-L"/>
    <property type="match status" value="1"/>
</dbReference>
<name>A0A830H8F2_9CHLO</name>
<evidence type="ECO:0000256" key="2">
    <source>
        <dbReference type="ARBA" id="ARBA00012176"/>
    </source>
</evidence>
<dbReference type="GO" id="GO:0005783">
    <property type="term" value="C:endoplasmic reticulum"/>
    <property type="evidence" value="ECO:0007669"/>
    <property type="project" value="TreeGrafter"/>
</dbReference>
<dbReference type="GO" id="GO:0000225">
    <property type="term" value="F:N-acetylglucosaminylphosphatidylinositol deacetylase activity"/>
    <property type="evidence" value="ECO:0007669"/>
    <property type="project" value="UniProtKB-EC"/>
</dbReference>
<dbReference type="PANTHER" id="PTHR12993:SF11">
    <property type="entry name" value="N-ACETYLGLUCOSAMINYL-PHOSPHATIDYLINOSITOL DE-N-ACETYLASE"/>
    <property type="match status" value="1"/>
</dbReference>
<comment type="similarity">
    <text evidence="1">Belongs to the PIGL family.</text>
</comment>
<keyword evidence="4" id="KW-1185">Reference proteome</keyword>
<dbReference type="PANTHER" id="PTHR12993">
    <property type="entry name" value="N-ACETYLGLUCOSAMINYL-PHOSPHATIDYLINOSITOL DE-N-ACETYLASE-RELATED"/>
    <property type="match status" value="1"/>
</dbReference>
<dbReference type="InterPro" id="IPR024078">
    <property type="entry name" value="LmbE-like_dom_sf"/>
</dbReference>
<reference evidence="3" key="1">
    <citation type="submission" date="2020-10" db="EMBL/GenBank/DDBJ databases">
        <title>Unveiling of a novel bifunctional photoreceptor, Dualchrome1, isolated from a cosmopolitan green alga.</title>
        <authorList>
            <person name="Suzuki S."/>
            <person name="Kawachi M."/>
        </authorList>
    </citation>
    <scope>NUCLEOTIDE SEQUENCE</scope>
    <source>
        <strain evidence="3">NIES 2893</strain>
    </source>
</reference>
<sequence>MGIFGRQQALRFTGDSCAYSRCVAFMPLLNVWELLAVISAVAQLCARYVALPWLVRWRERTRGAPSSLLVVTAHPDDETLFFAPALDNTHDRAHVLCLSDGGFDGLGKTREREMAKAAQMLGISVEVVNHSDLPDSPTQRWPCAAVGNAICRAKESMHDSVDAVLTFDDGGVTQHPNHVDTARGVLRAADRLRVPVFALCTVPWWNRFAGPFSALLVSAPRWHARAPSWRTARIGERVLCVSADCGVRASQCMRGAHRSQLTWFRELYLLTSCYLDGKVSFNEEVRTLDRQKSGGIRKQRSIGRTRTMDKALLSRAISAAAKEISIAVNASDVPAY</sequence>
<evidence type="ECO:0000313" key="3">
    <source>
        <dbReference type="EMBL" id="GHP03334.1"/>
    </source>
</evidence>
<dbReference type="UniPathway" id="UPA00196"/>
<dbReference type="Gene3D" id="3.40.50.10320">
    <property type="entry name" value="LmbE-like"/>
    <property type="match status" value="1"/>
</dbReference>
<dbReference type="Proteomes" id="UP000660262">
    <property type="component" value="Unassembled WGS sequence"/>
</dbReference>
<dbReference type="EMBL" id="BNJQ01000005">
    <property type="protein sequence ID" value="GHP03334.1"/>
    <property type="molecule type" value="Genomic_DNA"/>
</dbReference>
<organism evidence="3 4">
    <name type="scientific">Pycnococcus provasolii</name>
    <dbReference type="NCBI Taxonomy" id="41880"/>
    <lineage>
        <taxon>Eukaryota</taxon>
        <taxon>Viridiplantae</taxon>
        <taxon>Chlorophyta</taxon>
        <taxon>Pseudoscourfieldiophyceae</taxon>
        <taxon>Pseudoscourfieldiales</taxon>
        <taxon>Pycnococcaceae</taxon>
        <taxon>Pycnococcus</taxon>
    </lineage>
</organism>
<accession>A0A830H8F2</accession>
<dbReference type="GO" id="GO:0006506">
    <property type="term" value="P:GPI anchor biosynthetic process"/>
    <property type="evidence" value="ECO:0007669"/>
    <property type="project" value="UniProtKB-UniPathway"/>
</dbReference>
<comment type="caution">
    <text evidence="3">The sequence shown here is derived from an EMBL/GenBank/DDBJ whole genome shotgun (WGS) entry which is preliminary data.</text>
</comment>
<dbReference type="EC" id="3.5.1.89" evidence="2"/>
<dbReference type="OrthoDB" id="440160at2759"/>
<dbReference type="GO" id="GO:0016020">
    <property type="term" value="C:membrane"/>
    <property type="evidence" value="ECO:0007669"/>
    <property type="project" value="GOC"/>
</dbReference>
<protein>
    <recommendedName>
        <fullName evidence="2">N-acetylglucosaminylphosphatidylinositol deacetylase</fullName>
        <ecNumber evidence="2">3.5.1.89</ecNumber>
    </recommendedName>
</protein>
<gene>
    <name evidence="3" type="ORF">PPROV_000208900</name>
</gene>